<sequence length="347" mass="36676">MIQPRLRVSINDTNNNSIDSSKDSPGHGTPNSTITLVPPASLAQTVRGQTSSCDVTRGQTNADRGSSKTSGPSDKRVRSPGLSRDKDSLADTRSSSSPSPPFSSFSSSPPFSPESENLLDKGSPGSRHSQSPSLDPPDEGSPKSGLSFSIDRILSITPSCSNNRNSSLASTSRHGSMNKKPVKTGRATSLSATDRSSSPGATRAANQEKLSRSRHGSRSDEVDDCPDTPRTADVSPAVEVEENDLEESRRQKDPAPRSISDQARSRLASPSTSGSGCVRASPLNNFCVLPTATGQLIRPGHPDLVVVNDLSRHSGHAGHPASGLHNTYHSPGLFLPPPDICRLEPHR</sequence>
<dbReference type="AlphaFoldDB" id="A0AAV4CW10"/>
<feature type="compositionally biased region" description="Low complexity" evidence="1">
    <location>
        <begin position="9"/>
        <end position="19"/>
    </location>
</feature>
<feature type="compositionally biased region" description="Polar residues" evidence="1">
    <location>
        <begin position="186"/>
        <end position="200"/>
    </location>
</feature>
<organism evidence="2 3">
    <name type="scientific">Plakobranchus ocellatus</name>
    <dbReference type="NCBI Taxonomy" id="259542"/>
    <lineage>
        <taxon>Eukaryota</taxon>
        <taxon>Metazoa</taxon>
        <taxon>Spiralia</taxon>
        <taxon>Lophotrochozoa</taxon>
        <taxon>Mollusca</taxon>
        <taxon>Gastropoda</taxon>
        <taxon>Heterobranchia</taxon>
        <taxon>Euthyneura</taxon>
        <taxon>Panpulmonata</taxon>
        <taxon>Sacoglossa</taxon>
        <taxon>Placobranchoidea</taxon>
        <taxon>Plakobranchidae</taxon>
        <taxon>Plakobranchus</taxon>
    </lineage>
</organism>
<feature type="region of interest" description="Disordered" evidence="1">
    <location>
        <begin position="1"/>
        <end position="277"/>
    </location>
</feature>
<name>A0AAV4CW10_9GAST</name>
<feature type="compositionally biased region" description="Low complexity" evidence="1">
    <location>
        <begin position="94"/>
        <end position="116"/>
    </location>
</feature>
<comment type="caution">
    <text evidence="2">The sequence shown here is derived from an EMBL/GenBank/DDBJ whole genome shotgun (WGS) entry which is preliminary data.</text>
</comment>
<feature type="compositionally biased region" description="Polar residues" evidence="1">
    <location>
        <begin position="156"/>
        <end position="175"/>
    </location>
</feature>
<evidence type="ECO:0000256" key="1">
    <source>
        <dbReference type="SAM" id="MobiDB-lite"/>
    </source>
</evidence>
<accession>A0AAV4CW10</accession>
<evidence type="ECO:0000313" key="2">
    <source>
        <dbReference type="EMBL" id="GFO36102.1"/>
    </source>
</evidence>
<evidence type="ECO:0000313" key="3">
    <source>
        <dbReference type="Proteomes" id="UP000735302"/>
    </source>
</evidence>
<feature type="compositionally biased region" description="Basic and acidic residues" evidence="1">
    <location>
        <begin position="246"/>
        <end position="255"/>
    </location>
</feature>
<proteinExistence type="predicted"/>
<feature type="compositionally biased region" description="Basic and acidic residues" evidence="1">
    <location>
        <begin position="73"/>
        <end position="90"/>
    </location>
</feature>
<reference evidence="2 3" key="1">
    <citation type="journal article" date="2021" name="Elife">
        <title>Chloroplast acquisition without the gene transfer in kleptoplastic sea slugs, Plakobranchus ocellatus.</title>
        <authorList>
            <person name="Maeda T."/>
            <person name="Takahashi S."/>
            <person name="Yoshida T."/>
            <person name="Shimamura S."/>
            <person name="Takaki Y."/>
            <person name="Nagai Y."/>
            <person name="Toyoda A."/>
            <person name="Suzuki Y."/>
            <person name="Arimoto A."/>
            <person name="Ishii H."/>
            <person name="Satoh N."/>
            <person name="Nishiyama T."/>
            <person name="Hasebe M."/>
            <person name="Maruyama T."/>
            <person name="Minagawa J."/>
            <person name="Obokata J."/>
            <person name="Shigenobu S."/>
        </authorList>
    </citation>
    <scope>NUCLEOTIDE SEQUENCE [LARGE SCALE GENOMIC DNA]</scope>
</reference>
<dbReference type="Proteomes" id="UP000735302">
    <property type="component" value="Unassembled WGS sequence"/>
</dbReference>
<gene>
    <name evidence="2" type="ORF">PoB_006260700</name>
</gene>
<feature type="compositionally biased region" description="Polar residues" evidence="1">
    <location>
        <begin position="42"/>
        <end position="72"/>
    </location>
</feature>
<keyword evidence="3" id="KW-1185">Reference proteome</keyword>
<dbReference type="EMBL" id="BLXT01007044">
    <property type="protein sequence ID" value="GFO36102.1"/>
    <property type="molecule type" value="Genomic_DNA"/>
</dbReference>
<protein>
    <submittedName>
        <fullName evidence="2">Uncharacterized protein</fullName>
    </submittedName>
</protein>